<evidence type="ECO:0000256" key="1">
    <source>
        <dbReference type="ARBA" id="ARBA00008563"/>
    </source>
</evidence>
<dbReference type="AlphaFoldDB" id="A0A6A6UPQ3"/>
<reference evidence="4" key="1">
    <citation type="journal article" date="2020" name="Stud. Mycol.">
        <title>101 Dothideomycetes genomes: a test case for predicting lifestyles and emergence of pathogens.</title>
        <authorList>
            <person name="Haridas S."/>
            <person name="Albert R."/>
            <person name="Binder M."/>
            <person name="Bloem J."/>
            <person name="Labutti K."/>
            <person name="Salamov A."/>
            <person name="Andreopoulos B."/>
            <person name="Baker S."/>
            <person name="Barry K."/>
            <person name="Bills G."/>
            <person name="Bluhm B."/>
            <person name="Cannon C."/>
            <person name="Castanera R."/>
            <person name="Culley D."/>
            <person name="Daum C."/>
            <person name="Ezra D."/>
            <person name="Gonzalez J."/>
            <person name="Henrissat B."/>
            <person name="Kuo A."/>
            <person name="Liang C."/>
            <person name="Lipzen A."/>
            <person name="Lutzoni F."/>
            <person name="Magnuson J."/>
            <person name="Mondo S."/>
            <person name="Nolan M."/>
            <person name="Ohm R."/>
            <person name="Pangilinan J."/>
            <person name="Park H.-J."/>
            <person name="Ramirez L."/>
            <person name="Alfaro M."/>
            <person name="Sun H."/>
            <person name="Tritt A."/>
            <person name="Yoshinaga Y."/>
            <person name="Zwiers L.-H."/>
            <person name="Turgeon B."/>
            <person name="Goodwin S."/>
            <person name="Spatafora J."/>
            <person name="Crous P."/>
            <person name="Grigoriev I."/>
        </authorList>
    </citation>
    <scope>NUCLEOTIDE SEQUENCE</scope>
    <source>
        <strain evidence="4">CBS 115976</strain>
    </source>
</reference>
<proteinExistence type="inferred from homology"/>
<sequence>MFSRTIRKSLIGTRWAPVKTSTQSQRQAAAALATQSTPPASETNPKPFIKATTRPGSSPSHPRDIAKAKPQDRAQILPSYEDLRTQTFEPRAPAEPTTSTDAVIDSSVKQLLPHLRSQPPFFTTIHIHGRPYLVTVGDVIRLPFLMPGVEQGDLLRLNRASLIGSRDYTLKAGATKKGETPKYLDERLFTCRARVTGETQEPLRIKEKTKRRRRHVKHTKSRHKYTVLTVTELEIADAESIADLKELPLPSTLDPATRLQSLQA</sequence>
<dbReference type="PANTHER" id="PTHR21349">
    <property type="entry name" value="50S RIBOSOMAL PROTEIN L21"/>
    <property type="match status" value="1"/>
</dbReference>
<dbReference type="Proteomes" id="UP000799302">
    <property type="component" value="Unassembled WGS sequence"/>
</dbReference>
<accession>A0A6A6UPQ3</accession>
<gene>
    <name evidence="4" type="ORF">BT63DRAFT_5486</name>
</gene>
<name>A0A6A6UPQ3_9PEZI</name>
<evidence type="ECO:0000256" key="2">
    <source>
        <dbReference type="ARBA" id="ARBA00044129"/>
    </source>
</evidence>
<keyword evidence="5" id="KW-1185">Reference proteome</keyword>
<dbReference type="EMBL" id="MU004230">
    <property type="protein sequence ID" value="KAF2674242.1"/>
    <property type="molecule type" value="Genomic_DNA"/>
</dbReference>
<feature type="region of interest" description="Disordered" evidence="3">
    <location>
        <begin position="17"/>
        <end position="71"/>
    </location>
</feature>
<dbReference type="PANTHER" id="PTHR21349:SF0">
    <property type="entry name" value="LARGE RIBOSOMAL SUBUNIT PROTEIN BL21M"/>
    <property type="match status" value="1"/>
</dbReference>
<dbReference type="InterPro" id="IPR028909">
    <property type="entry name" value="bL21-like"/>
</dbReference>
<protein>
    <recommendedName>
        <fullName evidence="2">Large ribosomal subunit protein bL21m</fullName>
    </recommendedName>
</protein>
<evidence type="ECO:0000256" key="3">
    <source>
        <dbReference type="SAM" id="MobiDB-lite"/>
    </source>
</evidence>
<dbReference type="Pfam" id="PF00829">
    <property type="entry name" value="Ribosomal_L21p"/>
    <property type="match status" value="1"/>
</dbReference>
<feature type="region of interest" description="Disordered" evidence="3">
    <location>
        <begin position="82"/>
        <end position="101"/>
    </location>
</feature>
<comment type="similarity">
    <text evidence="1">Belongs to the bacterial ribosomal protein bL21 family.</text>
</comment>
<dbReference type="SUPFAM" id="SSF141091">
    <property type="entry name" value="L21p-like"/>
    <property type="match status" value="1"/>
</dbReference>
<feature type="compositionally biased region" description="Basic and acidic residues" evidence="3">
    <location>
        <begin position="61"/>
        <end position="71"/>
    </location>
</feature>
<dbReference type="OrthoDB" id="5994at2759"/>
<dbReference type="GO" id="GO:0003735">
    <property type="term" value="F:structural constituent of ribosome"/>
    <property type="evidence" value="ECO:0007669"/>
    <property type="project" value="TreeGrafter"/>
</dbReference>
<dbReference type="GO" id="GO:0005762">
    <property type="term" value="C:mitochondrial large ribosomal subunit"/>
    <property type="evidence" value="ECO:0007669"/>
    <property type="project" value="TreeGrafter"/>
</dbReference>
<feature type="compositionally biased region" description="Low complexity" evidence="3">
    <location>
        <begin position="20"/>
        <end position="41"/>
    </location>
</feature>
<evidence type="ECO:0000313" key="5">
    <source>
        <dbReference type="Proteomes" id="UP000799302"/>
    </source>
</evidence>
<dbReference type="InterPro" id="IPR036164">
    <property type="entry name" value="bL21-like_sf"/>
</dbReference>
<evidence type="ECO:0000313" key="4">
    <source>
        <dbReference type="EMBL" id="KAF2674242.1"/>
    </source>
</evidence>
<organism evidence="4 5">
    <name type="scientific">Microthyrium microscopicum</name>
    <dbReference type="NCBI Taxonomy" id="703497"/>
    <lineage>
        <taxon>Eukaryota</taxon>
        <taxon>Fungi</taxon>
        <taxon>Dikarya</taxon>
        <taxon>Ascomycota</taxon>
        <taxon>Pezizomycotina</taxon>
        <taxon>Dothideomycetes</taxon>
        <taxon>Dothideomycetes incertae sedis</taxon>
        <taxon>Microthyriales</taxon>
        <taxon>Microthyriaceae</taxon>
        <taxon>Microthyrium</taxon>
    </lineage>
</organism>